<dbReference type="EMBL" id="AZRA01000087">
    <property type="protein sequence ID" value="KDB51321.1"/>
    <property type="molecule type" value="Genomic_DNA"/>
</dbReference>
<comment type="caution">
    <text evidence="1">The sequence shown here is derived from an EMBL/GenBank/DDBJ whole genome shotgun (WGS) entry which is preliminary data.</text>
</comment>
<dbReference type="AlphaFoldDB" id="A0A059KIP5"/>
<name>A0A059KIP5_9BURK</name>
<dbReference type="Proteomes" id="UP000026714">
    <property type="component" value="Unassembled WGS sequence"/>
</dbReference>
<gene>
    <name evidence="1" type="ORF">X805_30870</name>
</gene>
<organism evidence="1 2">
    <name type="scientific">Sphaerotilus natans subsp. natans DSM 6575</name>
    <dbReference type="NCBI Taxonomy" id="1286631"/>
    <lineage>
        <taxon>Bacteria</taxon>
        <taxon>Pseudomonadati</taxon>
        <taxon>Pseudomonadota</taxon>
        <taxon>Betaproteobacteria</taxon>
        <taxon>Burkholderiales</taxon>
        <taxon>Sphaerotilaceae</taxon>
        <taxon>Sphaerotilus</taxon>
    </lineage>
</organism>
<proteinExistence type="predicted"/>
<dbReference type="RefSeq" id="WP_037483820.1">
    <property type="nucleotide sequence ID" value="NZ_AZRA01000087.1"/>
</dbReference>
<keyword evidence="2" id="KW-1185">Reference proteome</keyword>
<evidence type="ECO:0000313" key="1">
    <source>
        <dbReference type="EMBL" id="KDB51321.1"/>
    </source>
</evidence>
<dbReference type="STRING" id="34103.SAMN05421778_10547"/>
<protein>
    <submittedName>
        <fullName evidence="1">Uncharacterized protein</fullName>
    </submittedName>
</protein>
<accession>A0A059KIP5</accession>
<sequence length="117" mass="12283">MQIKLTNDAGDKFRVFWQPPRDIEAVPAVSEGWRALWVRSIAPALLARMTVWTSLGAGSVTLCAAPAGSIEGLSQGAARDAVAFLLRLVPGADVTAPAWVTEPVDITMNGRAPGADA</sequence>
<evidence type="ECO:0000313" key="2">
    <source>
        <dbReference type="Proteomes" id="UP000026714"/>
    </source>
</evidence>
<reference evidence="1 2" key="1">
    <citation type="journal article" date="2014" name="FEMS Microbiol. Ecol.">
        <title>Sphaerotilus natans encrusted with nanoball-shaped Fe(III) oxide minerals formed by nitrate-reducing mixotrophic Fe(II) oxidation.</title>
        <authorList>
            <person name="Park S."/>
            <person name="Kim D.H."/>
            <person name="Lee J.H."/>
            <person name="Hur H.G."/>
        </authorList>
    </citation>
    <scope>NUCLEOTIDE SEQUENCE [LARGE SCALE GENOMIC DNA]</scope>
    <source>
        <strain evidence="1 2">DSM 6575</strain>
    </source>
</reference>